<evidence type="ECO:0000259" key="1">
    <source>
        <dbReference type="Pfam" id="PF07883"/>
    </source>
</evidence>
<dbReference type="RefSeq" id="WP_126630246.1">
    <property type="nucleotide sequence ID" value="NZ_BIFT01000002.1"/>
</dbReference>
<dbReference type="InterPro" id="IPR013096">
    <property type="entry name" value="Cupin_2"/>
</dbReference>
<dbReference type="InterPro" id="IPR011051">
    <property type="entry name" value="RmlC_Cupin_sf"/>
</dbReference>
<dbReference type="EMBL" id="BIFT01000002">
    <property type="protein sequence ID" value="GCE30085.1"/>
    <property type="molecule type" value="Genomic_DNA"/>
</dbReference>
<evidence type="ECO:0000313" key="2">
    <source>
        <dbReference type="EMBL" id="GCE30085.1"/>
    </source>
</evidence>
<proteinExistence type="predicted"/>
<feature type="domain" description="Cupin type-2" evidence="1">
    <location>
        <begin position="39"/>
        <end position="109"/>
    </location>
</feature>
<sequence length="132" mass="15071">MENSSPIQVKQVPGNLDVYAPDRTEIRLLARMNGGSMVHCTLPPGQVSRAGMHHTVEEIWYALQGEGDVWLYNQHEEHEEHIVPTTCFTLPVKTHFQVRNTGLVPLCFVITTMPSWPGEQEWTRVPEHWSAQ</sequence>
<comment type="caution">
    <text evidence="2">The sequence shown here is derived from an EMBL/GenBank/DDBJ whole genome shotgun (WGS) entry which is preliminary data.</text>
</comment>
<reference evidence="3" key="1">
    <citation type="submission" date="2018-12" db="EMBL/GenBank/DDBJ databases">
        <title>Tengunoibacter tsumagoiensis gen. nov., sp. nov., Dictyobacter kobayashii sp. nov., D. alpinus sp. nov., and D. joshuensis sp. nov. and description of Dictyobacteraceae fam. nov. within the order Ktedonobacterales isolated from Tengu-no-mugimeshi.</title>
        <authorList>
            <person name="Wang C.M."/>
            <person name="Zheng Y."/>
            <person name="Sakai Y."/>
            <person name="Toyoda A."/>
            <person name="Minakuchi Y."/>
            <person name="Abe K."/>
            <person name="Yokota A."/>
            <person name="Yabe S."/>
        </authorList>
    </citation>
    <scope>NUCLEOTIDE SEQUENCE [LARGE SCALE GENOMIC DNA]</scope>
    <source>
        <strain evidence="3">Uno16</strain>
    </source>
</reference>
<evidence type="ECO:0000313" key="3">
    <source>
        <dbReference type="Proteomes" id="UP000287171"/>
    </source>
</evidence>
<keyword evidence="3" id="KW-1185">Reference proteome</keyword>
<dbReference type="Gene3D" id="2.60.120.10">
    <property type="entry name" value="Jelly Rolls"/>
    <property type="match status" value="1"/>
</dbReference>
<dbReference type="Proteomes" id="UP000287171">
    <property type="component" value="Unassembled WGS sequence"/>
</dbReference>
<gene>
    <name evidence="2" type="ORF">KDA_55690</name>
</gene>
<name>A0A402BFC0_9CHLR</name>
<dbReference type="OrthoDB" id="5639206at2"/>
<accession>A0A402BFC0</accession>
<dbReference type="InterPro" id="IPR014710">
    <property type="entry name" value="RmlC-like_jellyroll"/>
</dbReference>
<dbReference type="AlphaFoldDB" id="A0A402BFC0"/>
<dbReference type="SUPFAM" id="SSF51182">
    <property type="entry name" value="RmlC-like cupins"/>
    <property type="match status" value="1"/>
</dbReference>
<protein>
    <recommendedName>
        <fullName evidence="1">Cupin type-2 domain-containing protein</fullName>
    </recommendedName>
</protein>
<organism evidence="2 3">
    <name type="scientific">Dictyobacter alpinus</name>
    <dbReference type="NCBI Taxonomy" id="2014873"/>
    <lineage>
        <taxon>Bacteria</taxon>
        <taxon>Bacillati</taxon>
        <taxon>Chloroflexota</taxon>
        <taxon>Ktedonobacteria</taxon>
        <taxon>Ktedonobacterales</taxon>
        <taxon>Dictyobacteraceae</taxon>
        <taxon>Dictyobacter</taxon>
    </lineage>
</organism>
<dbReference type="Pfam" id="PF07883">
    <property type="entry name" value="Cupin_2"/>
    <property type="match status" value="1"/>
</dbReference>